<dbReference type="PROSITE" id="PS50846">
    <property type="entry name" value="HMA_2"/>
    <property type="match status" value="1"/>
</dbReference>
<dbReference type="Pfam" id="PF00403">
    <property type="entry name" value="HMA"/>
    <property type="match status" value="1"/>
</dbReference>
<feature type="signal peptide" evidence="1">
    <location>
        <begin position="1"/>
        <end position="22"/>
    </location>
</feature>
<dbReference type="AlphaFoldDB" id="A0A7K1XUE3"/>
<gene>
    <name evidence="3" type="ORF">GS398_04925</name>
</gene>
<feature type="chain" id="PRO_5029585997" description="HMA domain-containing protein" evidence="1">
    <location>
        <begin position="23"/>
        <end position="115"/>
    </location>
</feature>
<dbReference type="Proteomes" id="UP000451233">
    <property type="component" value="Unassembled WGS sequence"/>
</dbReference>
<dbReference type="RefSeq" id="WP_160905591.1">
    <property type="nucleotide sequence ID" value="NZ_WVHS01000001.1"/>
</dbReference>
<dbReference type="GO" id="GO:0046872">
    <property type="term" value="F:metal ion binding"/>
    <property type="evidence" value="ECO:0007669"/>
    <property type="project" value="InterPro"/>
</dbReference>
<organism evidence="3 4">
    <name type="scientific">Hufsiella ginkgonis</name>
    <dbReference type="NCBI Taxonomy" id="2695274"/>
    <lineage>
        <taxon>Bacteria</taxon>
        <taxon>Pseudomonadati</taxon>
        <taxon>Bacteroidota</taxon>
        <taxon>Sphingobacteriia</taxon>
        <taxon>Sphingobacteriales</taxon>
        <taxon>Sphingobacteriaceae</taxon>
        <taxon>Hufsiella</taxon>
    </lineage>
</organism>
<evidence type="ECO:0000259" key="2">
    <source>
        <dbReference type="PROSITE" id="PS50846"/>
    </source>
</evidence>
<dbReference type="Gene3D" id="3.30.70.100">
    <property type="match status" value="1"/>
</dbReference>
<dbReference type="CDD" id="cd00371">
    <property type="entry name" value="HMA"/>
    <property type="match status" value="1"/>
</dbReference>
<name>A0A7K1XUE3_9SPHI</name>
<dbReference type="InterPro" id="IPR036163">
    <property type="entry name" value="HMA_dom_sf"/>
</dbReference>
<keyword evidence="1" id="KW-0732">Signal</keyword>
<comment type="caution">
    <text evidence="3">The sequence shown here is derived from an EMBL/GenBank/DDBJ whole genome shotgun (WGS) entry which is preliminary data.</text>
</comment>
<dbReference type="SUPFAM" id="SSF55008">
    <property type="entry name" value="HMA, heavy metal-associated domain"/>
    <property type="match status" value="1"/>
</dbReference>
<evidence type="ECO:0000313" key="4">
    <source>
        <dbReference type="Proteomes" id="UP000451233"/>
    </source>
</evidence>
<reference evidence="3 4" key="1">
    <citation type="submission" date="2019-11" db="EMBL/GenBank/DDBJ databases">
        <title>Pedobacter sp. HMF7056 Genome sequencing and assembly.</title>
        <authorList>
            <person name="Kang H."/>
            <person name="Kim H."/>
            <person name="Joh K."/>
        </authorList>
    </citation>
    <scope>NUCLEOTIDE SEQUENCE [LARGE SCALE GENOMIC DNA]</scope>
    <source>
        <strain evidence="3 4">HMF7056</strain>
    </source>
</reference>
<protein>
    <recommendedName>
        <fullName evidence="2">HMA domain-containing protein</fullName>
    </recommendedName>
</protein>
<accession>A0A7K1XUE3</accession>
<sequence length="115" mass="12894">MKTLKISFLTLFLLITLSPVFADTKPETTTFKVYGNCGACKKHIETALKTDGVTKASWNEDTKKLTVTYDPQKIKLGQIHQKVAAAGYDTDKVRANDKAYSELDECCRYDRAPVQ</sequence>
<dbReference type="EMBL" id="WVHS01000001">
    <property type="protein sequence ID" value="MXV14631.1"/>
    <property type="molecule type" value="Genomic_DNA"/>
</dbReference>
<keyword evidence="4" id="KW-1185">Reference proteome</keyword>
<evidence type="ECO:0000256" key="1">
    <source>
        <dbReference type="SAM" id="SignalP"/>
    </source>
</evidence>
<proteinExistence type="predicted"/>
<feature type="domain" description="HMA" evidence="2">
    <location>
        <begin position="26"/>
        <end position="91"/>
    </location>
</feature>
<evidence type="ECO:0000313" key="3">
    <source>
        <dbReference type="EMBL" id="MXV14631.1"/>
    </source>
</evidence>
<dbReference type="InterPro" id="IPR006121">
    <property type="entry name" value="HMA_dom"/>
</dbReference>